<reference evidence="8 10" key="1">
    <citation type="submission" date="2013-07" db="EMBL/GenBank/DDBJ databases">
        <authorList>
            <person name="Genoscope - CEA"/>
        </authorList>
    </citation>
    <scope>NUCLEOTIDE SEQUENCE [LARGE SCALE GENOMIC DNA]</scope>
    <source>
        <strain evidence="8">FRM16</strain>
        <strain evidence="10">FRM16 / DSM 17909</strain>
    </source>
</reference>
<evidence type="ECO:0000256" key="6">
    <source>
        <dbReference type="ARBA" id="ARBA00023136"/>
    </source>
</evidence>
<dbReference type="AlphaFoldDB" id="A0A068QV71"/>
<feature type="transmembrane region" description="Helical" evidence="7">
    <location>
        <begin position="334"/>
        <end position="352"/>
    </location>
</feature>
<proteinExistence type="inferred from homology"/>
<dbReference type="RefSeq" id="WP_045972374.1">
    <property type="nucleotide sequence ID" value="NZ_CAWMED010000001.1"/>
</dbReference>
<evidence type="ECO:0000256" key="4">
    <source>
        <dbReference type="ARBA" id="ARBA00022692"/>
    </source>
</evidence>
<comment type="subcellular location">
    <subcellularLocation>
        <location evidence="1">Membrane</location>
        <topology evidence="1">Multi-pass membrane protein</topology>
    </subcellularLocation>
</comment>
<evidence type="ECO:0000313" key="9">
    <source>
        <dbReference type="EMBL" id="TYP00837.1"/>
    </source>
</evidence>
<feature type="transmembrane region" description="Helical" evidence="7">
    <location>
        <begin position="388"/>
        <end position="415"/>
    </location>
</feature>
<dbReference type="Proteomes" id="UP000324170">
    <property type="component" value="Unassembled WGS sequence"/>
</dbReference>
<evidence type="ECO:0000313" key="8">
    <source>
        <dbReference type="EMBL" id="CDG18912.1"/>
    </source>
</evidence>
<feature type="transmembrane region" description="Helical" evidence="7">
    <location>
        <begin position="55"/>
        <end position="74"/>
    </location>
</feature>
<evidence type="ECO:0000256" key="2">
    <source>
        <dbReference type="ARBA" id="ARBA00005697"/>
    </source>
</evidence>
<evidence type="ECO:0000256" key="3">
    <source>
        <dbReference type="ARBA" id="ARBA00022448"/>
    </source>
</evidence>
<evidence type="ECO:0000313" key="11">
    <source>
        <dbReference type="Proteomes" id="UP000324170"/>
    </source>
</evidence>
<dbReference type="GO" id="GO:0015208">
    <property type="term" value="F:guanine transmembrane transporter activity"/>
    <property type="evidence" value="ECO:0007669"/>
    <property type="project" value="TreeGrafter"/>
</dbReference>
<feature type="transmembrane region" description="Helical" evidence="7">
    <location>
        <begin position="141"/>
        <end position="164"/>
    </location>
</feature>
<sequence length="448" mass="46597">MSGRQAPTQCKLDKYFKITERGSTVRQEILAGLTTFLAMVYSVIVVPGMLGQAGFPHTAVFISVCLVTGIGSLLMGLWVNLPMAIGCAISLTAFTAFSLVLGQQISVPVALGAVFLMGCLFTVISVTGIRAWILRNMPMGIAHGTGIGIGLFLLLIAANGVGLVVKNPHAGLPVSFGSLTSFPVAMTLLGLAGIIGLERKKVPGGILLMIIAISIIGLIFDPAVKYQGLFKFPTLGEDGLSLMFSMDIMGALQPIVLPSVLALVMTAVFDATGTIRAVAGQANLLDQRGQIINGGKALTADSISSIFAGAIGSSPAAVYIESAAGTAAGGKTGLTAAVVGILFLLILFLSPLSYLVPAYATAPALMYVGLLMLSNVRKLNFDDFVDAMSGLLCAVFIVLTCNIVTGIMLGFSTLVAGRLFSGEWRKLNIGTVILTIVLVVFYAGNWAI</sequence>
<dbReference type="InterPro" id="IPR006043">
    <property type="entry name" value="NCS2"/>
</dbReference>
<feature type="transmembrane region" description="Helical" evidence="7">
    <location>
        <begin position="204"/>
        <end position="224"/>
    </location>
</feature>
<dbReference type="EMBL" id="FO704550">
    <property type="protein sequence ID" value="CDG18912.1"/>
    <property type="molecule type" value="Genomic_DNA"/>
</dbReference>
<dbReference type="EMBL" id="VNHN01000057">
    <property type="protein sequence ID" value="TYP00837.1"/>
    <property type="molecule type" value="Genomic_DNA"/>
</dbReference>
<dbReference type="KEGG" id="xdo:XDD1_3218"/>
<feature type="transmembrane region" description="Helical" evidence="7">
    <location>
        <begin position="358"/>
        <end position="376"/>
    </location>
</feature>
<dbReference type="OrthoDB" id="9808458at2"/>
<name>A0A068QV71_9GAMM</name>
<keyword evidence="11" id="KW-1185">Reference proteome</keyword>
<reference evidence="9 11" key="2">
    <citation type="submission" date="2019-07" db="EMBL/GenBank/DDBJ databases">
        <title>Genomic Encyclopedia of Type Strains, Phase I: the one thousand microbial genomes (KMG-I) project.</title>
        <authorList>
            <person name="Kyrpides N."/>
        </authorList>
    </citation>
    <scope>NUCLEOTIDE SEQUENCE [LARGE SCALE GENOMIC DNA]</scope>
    <source>
        <strain evidence="9 11">DSM 17909</strain>
    </source>
</reference>
<evidence type="ECO:0000256" key="7">
    <source>
        <dbReference type="SAM" id="Phobius"/>
    </source>
</evidence>
<feature type="transmembrane region" description="Helical" evidence="7">
    <location>
        <begin position="176"/>
        <end position="197"/>
    </location>
</feature>
<dbReference type="HOGENOM" id="CLU_024508_0_1_6"/>
<dbReference type="Proteomes" id="UP000032721">
    <property type="component" value="Chromosome"/>
</dbReference>
<feature type="transmembrane region" description="Helical" evidence="7">
    <location>
        <begin position="29"/>
        <end position="49"/>
    </location>
</feature>
<keyword evidence="3" id="KW-0813">Transport</keyword>
<dbReference type="STRING" id="351671.XDD1_3218"/>
<feature type="transmembrane region" description="Helical" evidence="7">
    <location>
        <begin position="107"/>
        <end position="129"/>
    </location>
</feature>
<protein>
    <submittedName>
        <fullName evidence="9">AGZA family xanthine/uracil permease-like MFS transporter</fullName>
    </submittedName>
    <submittedName>
        <fullName evidence="8">Putative permease</fullName>
    </submittedName>
</protein>
<dbReference type="Pfam" id="PF00860">
    <property type="entry name" value="Xan_ur_permease"/>
    <property type="match status" value="1"/>
</dbReference>
<dbReference type="PANTHER" id="PTHR43337:SF4">
    <property type="entry name" value="GUANINE_HYPOXANTHINE PERMEASE GHXQ"/>
    <property type="match status" value="1"/>
</dbReference>
<dbReference type="PANTHER" id="PTHR43337">
    <property type="entry name" value="XANTHINE/URACIL PERMEASE C887.17-RELATED"/>
    <property type="match status" value="1"/>
</dbReference>
<gene>
    <name evidence="9" type="ORF">LY16_02878</name>
    <name evidence="8" type="ORF">XDD1_3218</name>
</gene>
<keyword evidence="5 7" id="KW-1133">Transmembrane helix</keyword>
<feature type="transmembrane region" description="Helical" evidence="7">
    <location>
        <begin position="427"/>
        <end position="447"/>
    </location>
</feature>
<evidence type="ECO:0000256" key="1">
    <source>
        <dbReference type="ARBA" id="ARBA00004141"/>
    </source>
</evidence>
<comment type="similarity">
    <text evidence="2">Belongs to the nucleobase:cation symporter-2 (NCS2) (TC 2.A.40) family. Azg-like subfamily.</text>
</comment>
<organism evidence="8 10">
    <name type="scientific">Xenorhabdus doucetiae</name>
    <dbReference type="NCBI Taxonomy" id="351671"/>
    <lineage>
        <taxon>Bacteria</taxon>
        <taxon>Pseudomonadati</taxon>
        <taxon>Pseudomonadota</taxon>
        <taxon>Gammaproteobacteria</taxon>
        <taxon>Enterobacterales</taxon>
        <taxon>Morganellaceae</taxon>
        <taxon>Xenorhabdus</taxon>
    </lineage>
</organism>
<keyword evidence="6 7" id="KW-0472">Membrane</keyword>
<evidence type="ECO:0000313" key="10">
    <source>
        <dbReference type="Proteomes" id="UP000032721"/>
    </source>
</evidence>
<feature type="transmembrane region" description="Helical" evidence="7">
    <location>
        <begin position="244"/>
        <end position="269"/>
    </location>
</feature>
<dbReference type="InterPro" id="IPR045018">
    <property type="entry name" value="Azg-like"/>
</dbReference>
<keyword evidence="4 7" id="KW-0812">Transmembrane</keyword>
<feature type="transmembrane region" description="Helical" evidence="7">
    <location>
        <begin position="81"/>
        <end position="101"/>
    </location>
</feature>
<evidence type="ECO:0000256" key="5">
    <source>
        <dbReference type="ARBA" id="ARBA00022989"/>
    </source>
</evidence>
<dbReference type="GO" id="GO:0005886">
    <property type="term" value="C:plasma membrane"/>
    <property type="evidence" value="ECO:0007669"/>
    <property type="project" value="TreeGrafter"/>
</dbReference>
<accession>A0A068QV71</accession>